<evidence type="ECO:0000256" key="1">
    <source>
        <dbReference type="SAM" id="MobiDB-lite"/>
    </source>
</evidence>
<dbReference type="RefSeq" id="WP_175115233.1">
    <property type="nucleotide sequence ID" value="NZ_CADIKF010000084.1"/>
</dbReference>
<sequence length="74" mass="8576">MKPGLAGNRIRNRKRKRMTDTVRAKRLRRYNQMAAAAFIFGEPLSLHGRAIRKHGALRRARRVAAMRATNHGRR</sequence>
<gene>
    <name evidence="2" type="ORF">LMG29739_06108</name>
</gene>
<protein>
    <submittedName>
        <fullName evidence="2">Uncharacterized protein</fullName>
    </submittedName>
</protein>
<feature type="region of interest" description="Disordered" evidence="1">
    <location>
        <begin position="1"/>
        <end position="20"/>
    </location>
</feature>
<accession>A0A6J5F229</accession>
<dbReference type="EMBL" id="CADIKF010000084">
    <property type="protein sequence ID" value="CAB3771751.1"/>
    <property type="molecule type" value="Genomic_DNA"/>
</dbReference>
<reference evidence="2 3" key="1">
    <citation type="submission" date="2020-04" db="EMBL/GenBank/DDBJ databases">
        <authorList>
            <person name="De Canck E."/>
        </authorList>
    </citation>
    <scope>NUCLEOTIDE SEQUENCE [LARGE SCALE GENOMIC DNA]</scope>
    <source>
        <strain evidence="2 3">LMG 29739</strain>
    </source>
</reference>
<evidence type="ECO:0000313" key="2">
    <source>
        <dbReference type="EMBL" id="CAB3771751.1"/>
    </source>
</evidence>
<dbReference type="AlphaFoldDB" id="A0A6J5F229"/>
<keyword evidence="3" id="KW-1185">Reference proteome</keyword>
<evidence type="ECO:0000313" key="3">
    <source>
        <dbReference type="Proteomes" id="UP000494329"/>
    </source>
</evidence>
<dbReference type="Proteomes" id="UP000494329">
    <property type="component" value="Unassembled WGS sequence"/>
</dbReference>
<organism evidence="2 3">
    <name type="scientific">Paraburkholderia solisilvae</name>
    <dbReference type="NCBI Taxonomy" id="624376"/>
    <lineage>
        <taxon>Bacteria</taxon>
        <taxon>Pseudomonadati</taxon>
        <taxon>Pseudomonadota</taxon>
        <taxon>Betaproteobacteria</taxon>
        <taxon>Burkholderiales</taxon>
        <taxon>Burkholderiaceae</taxon>
        <taxon>Paraburkholderia</taxon>
    </lineage>
</organism>
<name>A0A6J5F229_9BURK</name>
<proteinExistence type="predicted"/>